<keyword evidence="1" id="KW-0472">Membrane</keyword>
<gene>
    <name evidence="2" type="ORF">VOLCADRAFT_87180</name>
</gene>
<dbReference type="InParanoid" id="D8TKD9"/>
<dbReference type="GeneID" id="9618210"/>
<protein>
    <submittedName>
        <fullName evidence="2">Uncharacterized protein</fullName>
    </submittedName>
</protein>
<feature type="transmembrane region" description="Helical" evidence="1">
    <location>
        <begin position="20"/>
        <end position="41"/>
    </location>
</feature>
<proteinExistence type="predicted"/>
<accession>D8TKD9</accession>
<name>D8TKD9_VOLCA</name>
<dbReference type="Proteomes" id="UP000001058">
    <property type="component" value="Unassembled WGS sequence"/>
</dbReference>
<organism evidence="3">
    <name type="scientific">Volvox carteri f. nagariensis</name>
    <dbReference type="NCBI Taxonomy" id="3068"/>
    <lineage>
        <taxon>Eukaryota</taxon>
        <taxon>Viridiplantae</taxon>
        <taxon>Chlorophyta</taxon>
        <taxon>core chlorophytes</taxon>
        <taxon>Chlorophyceae</taxon>
        <taxon>CS clade</taxon>
        <taxon>Chlamydomonadales</taxon>
        <taxon>Volvocaceae</taxon>
        <taxon>Volvox</taxon>
    </lineage>
</organism>
<dbReference type="OrthoDB" id="414047at2759"/>
<reference evidence="2 3" key="1">
    <citation type="journal article" date="2010" name="Science">
        <title>Genomic analysis of organismal complexity in the multicellular green alga Volvox carteri.</title>
        <authorList>
            <person name="Prochnik S.E."/>
            <person name="Umen J."/>
            <person name="Nedelcu A.M."/>
            <person name="Hallmann A."/>
            <person name="Miller S.M."/>
            <person name="Nishii I."/>
            <person name="Ferris P."/>
            <person name="Kuo A."/>
            <person name="Mitros T."/>
            <person name="Fritz-Laylin L.K."/>
            <person name="Hellsten U."/>
            <person name="Chapman J."/>
            <person name="Simakov O."/>
            <person name="Rensing S.A."/>
            <person name="Terry A."/>
            <person name="Pangilinan J."/>
            <person name="Kapitonov V."/>
            <person name="Jurka J."/>
            <person name="Salamov A."/>
            <person name="Shapiro H."/>
            <person name="Schmutz J."/>
            <person name="Grimwood J."/>
            <person name="Lindquist E."/>
            <person name="Lucas S."/>
            <person name="Grigoriev I.V."/>
            <person name="Schmitt R."/>
            <person name="Kirk D."/>
            <person name="Rokhsar D.S."/>
        </authorList>
    </citation>
    <scope>NUCLEOTIDE SEQUENCE [LARGE SCALE GENOMIC DNA]</scope>
    <source>
        <strain evidence="3">f. Nagariensis / Eve</strain>
    </source>
</reference>
<dbReference type="EMBL" id="GL378325">
    <property type="protein sequence ID" value="EFJ52231.1"/>
    <property type="molecule type" value="Genomic_DNA"/>
</dbReference>
<dbReference type="KEGG" id="vcn:VOLCADRAFT_87180"/>
<evidence type="ECO:0000256" key="1">
    <source>
        <dbReference type="SAM" id="Phobius"/>
    </source>
</evidence>
<keyword evidence="1" id="KW-0812">Transmembrane</keyword>
<keyword evidence="1" id="KW-1133">Transmembrane helix</keyword>
<dbReference type="AlphaFoldDB" id="D8TKD9"/>
<dbReference type="RefSeq" id="XP_002947005.1">
    <property type="nucleotide sequence ID" value="XM_002946959.1"/>
</dbReference>
<sequence length="145" mass="14955">MTTRVPALGAVRLDEPAASALVLNAVFLFGAFVFAILLGLIGEEVKGTIKALRAADATAVALLRQIAEDVSTSGSPLYGRPIVVLASQPPPAGSVLAWSATSGPPLIRPDAGLRGNGVVHRTAGRPTGRDVAGRDRRWRGVKLAA</sequence>
<keyword evidence="3" id="KW-1185">Reference proteome</keyword>
<evidence type="ECO:0000313" key="3">
    <source>
        <dbReference type="Proteomes" id="UP000001058"/>
    </source>
</evidence>
<evidence type="ECO:0000313" key="2">
    <source>
        <dbReference type="EMBL" id="EFJ52231.1"/>
    </source>
</evidence>